<evidence type="ECO:0000313" key="3">
    <source>
        <dbReference type="EMBL" id="NEE08257.1"/>
    </source>
</evidence>
<dbReference type="PANTHER" id="PTHR43679:SF2">
    <property type="entry name" value="OCTANOYL-[GCVH]:PROTEIN N-OCTANOYLTRANSFERASE"/>
    <property type="match status" value="1"/>
</dbReference>
<evidence type="ECO:0000259" key="2">
    <source>
        <dbReference type="Pfam" id="PF21948"/>
    </source>
</evidence>
<name>A0A6G3WS40_9ACTN</name>
<dbReference type="InterPro" id="IPR050664">
    <property type="entry name" value="Octanoyltrans_LipM/LipL"/>
</dbReference>
<feature type="non-terminal residue" evidence="3">
    <location>
        <position position="1"/>
    </location>
</feature>
<dbReference type="Gene3D" id="3.30.930.10">
    <property type="entry name" value="Bira Bifunctional Protein, Domain 2"/>
    <property type="match status" value="1"/>
</dbReference>
<keyword evidence="3" id="KW-0436">Ligase</keyword>
<proteinExistence type="predicted"/>
<sequence>KRMVGPDGGPGAVLHHVTMAYDIDADKMLEVLRIGKEKMSDKGTRSAKKRVDPLRRQTGLPRQTVIERMIESFRKRHGLSAGSVTDDELARAEELVRTKFGTPEWTARVP</sequence>
<feature type="region of interest" description="Disordered" evidence="1">
    <location>
        <begin position="38"/>
        <end position="57"/>
    </location>
</feature>
<protein>
    <submittedName>
        <fullName evidence="3">Lipoate--protein ligase family protein</fullName>
    </submittedName>
</protein>
<dbReference type="InterPro" id="IPR004143">
    <property type="entry name" value="BPL_LPL_catalytic"/>
</dbReference>
<feature type="compositionally biased region" description="Basic and acidic residues" evidence="1">
    <location>
        <begin position="38"/>
        <end position="55"/>
    </location>
</feature>
<reference evidence="3" key="1">
    <citation type="submission" date="2020-01" db="EMBL/GenBank/DDBJ databases">
        <title>Insect and environment-associated Actinomycetes.</title>
        <authorList>
            <person name="Currrie C."/>
            <person name="Chevrette M."/>
            <person name="Carlson C."/>
            <person name="Stubbendieck R."/>
            <person name="Wendt-Pienkowski E."/>
        </authorList>
    </citation>
    <scope>NUCLEOTIDE SEQUENCE</scope>
    <source>
        <strain evidence="3">SID7499</strain>
    </source>
</reference>
<dbReference type="AlphaFoldDB" id="A0A6G3WS40"/>
<feature type="domain" description="BPL/LPL catalytic" evidence="2">
    <location>
        <begin position="11"/>
        <end position="73"/>
    </location>
</feature>
<dbReference type="GO" id="GO:0016874">
    <property type="term" value="F:ligase activity"/>
    <property type="evidence" value="ECO:0007669"/>
    <property type="project" value="UniProtKB-KW"/>
</dbReference>
<comment type="caution">
    <text evidence="3">The sequence shown here is derived from an EMBL/GenBank/DDBJ whole genome shotgun (WGS) entry which is preliminary data.</text>
</comment>
<dbReference type="SUPFAM" id="SSF55681">
    <property type="entry name" value="Class II aaRS and biotin synthetases"/>
    <property type="match status" value="1"/>
</dbReference>
<dbReference type="EMBL" id="JAAGMN010001682">
    <property type="protein sequence ID" value="NEE08257.1"/>
    <property type="molecule type" value="Genomic_DNA"/>
</dbReference>
<accession>A0A6G3WS40</accession>
<organism evidence="3">
    <name type="scientific">Streptomyces sp. SID7499</name>
    <dbReference type="NCBI Taxonomy" id="2706086"/>
    <lineage>
        <taxon>Bacteria</taxon>
        <taxon>Bacillati</taxon>
        <taxon>Actinomycetota</taxon>
        <taxon>Actinomycetes</taxon>
        <taxon>Kitasatosporales</taxon>
        <taxon>Streptomycetaceae</taxon>
        <taxon>Streptomyces</taxon>
    </lineage>
</organism>
<gene>
    <name evidence="3" type="ORF">G3M58_17590</name>
</gene>
<dbReference type="InterPro" id="IPR045864">
    <property type="entry name" value="aa-tRNA-synth_II/BPL/LPL"/>
</dbReference>
<dbReference type="Pfam" id="PF21948">
    <property type="entry name" value="LplA-B_cat"/>
    <property type="match status" value="1"/>
</dbReference>
<dbReference type="PANTHER" id="PTHR43679">
    <property type="entry name" value="OCTANOYLTRANSFERASE LIPM-RELATED"/>
    <property type="match status" value="1"/>
</dbReference>
<evidence type="ECO:0000256" key="1">
    <source>
        <dbReference type="SAM" id="MobiDB-lite"/>
    </source>
</evidence>